<dbReference type="Gene3D" id="3.40.630.30">
    <property type="match status" value="1"/>
</dbReference>
<dbReference type="InterPro" id="IPR016181">
    <property type="entry name" value="Acyl_CoA_acyltransferase"/>
</dbReference>
<organism evidence="2 3">
    <name type="scientific">Flavobacterium cerinum</name>
    <dbReference type="NCBI Taxonomy" id="2502784"/>
    <lineage>
        <taxon>Bacteria</taxon>
        <taxon>Pseudomonadati</taxon>
        <taxon>Bacteroidota</taxon>
        <taxon>Flavobacteriia</taxon>
        <taxon>Flavobacteriales</taxon>
        <taxon>Flavobacteriaceae</taxon>
        <taxon>Flavobacterium</taxon>
    </lineage>
</organism>
<dbReference type="InterPro" id="IPR000182">
    <property type="entry name" value="GNAT_dom"/>
</dbReference>
<dbReference type="AlphaFoldDB" id="A0A444HE71"/>
<evidence type="ECO:0000313" key="2">
    <source>
        <dbReference type="EMBL" id="RWX02496.1"/>
    </source>
</evidence>
<dbReference type="PROSITE" id="PS51186">
    <property type="entry name" value="GNAT"/>
    <property type="match status" value="1"/>
</dbReference>
<sequence length="213" mass="24392">MEKNVSSEIIEKWLKGWTLSRELPLPIKYKSGFKVDVGFEKQRTRYVFPELNDDLIQLSKSIHEPWIFLKVCTSPDKLKSVIPEKWIIQPQGYMLACFHPMNARNVSLSTDYRLELAEYNSTSVIRIVTLTGELASIGRVVLVDDLAVYDRILTESNHKRKGLATFLMKELEKIALSKGISNNFLVATEEGKSLYESLGWKVYSLYTSVVIPD</sequence>
<comment type="caution">
    <text evidence="2">The sequence shown here is derived from an EMBL/GenBank/DDBJ whole genome shotgun (WGS) entry which is preliminary data.</text>
</comment>
<proteinExistence type="predicted"/>
<feature type="domain" description="N-acetyltransferase" evidence="1">
    <location>
        <begin position="76"/>
        <end position="213"/>
    </location>
</feature>
<dbReference type="SUPFAM" id="SSF55729">
    <property type="entry name" value="Acyl-CoA N-acyltransferases (Nat)"/>
    <property type="match status" value="1"/>
</dbReference>
<evidence type="ECO:0000313" key="3">
    <source>
        <dbReference type="Proteomes" id="UP000287527"/>
    </source>
</evidence>
<protein>
    <submittedName>
        <fullName evidence="2">GNAT family N-acetyltransferase</fullName>
    </submittedName>
</protein>
<dbReference type="OrthoDB" id="4966223at2"/>
<dbReference type="RefSeq" id="WP_128388768.1">
    <property type="nucleotide sequence ID" value="NZ_SBII01000002.1"/>
</dbReference>
<keyword evidence="3" id="KW-1185">Reference proteome</keyword>
<dbReference type="Proteomes" id="UP000287527">
    <property type="component" value="Unassembled WGS sequence"/>
</dbReference>
<accession>A0A444HE71</accession>
<dbReference type="EMBL" id="SBII01000002">
    <property type="protein sequence ID" value="RWX02496.1"/>
    <property type="molecule type" value="Genomic_DNA"/>
</dbReference>
<reference evidence="2 3" key="1">
    <citation type="submission" date="2019-01" db="EMBL/GenBank/DDBJ databases">
        <title>Flavobacterium sp. nov.,isolated from freshwater.</title>
        <authorList>
            <person name="Zhang R."/>
            <person name="Du Z.-J."/>
        </authorList>
    </citation>
    <scope>NUCLEOTIDE SEQUENCE [LARGE SCALE GENOMIC DNA]</scope>
    <source>
        <strain evidence="2 3">1E403</strain>
    </source>
</reference>
<gene>
    <name evidence="2" type="ORF">EPI11_04565</name>
</gene>
<dbReference type="GO" id="GO:0016747">
    <property type="term" value="F:acyltransferase activity, transferring groups other than amino-acyl groups"/>
    <property type="evidence" value="ECO:0007669"/>
    <property type="project" value="InterPro"/>
</dbReference>
<keyword evidence="2" id="KW-0808">Transferase</keyword>
<evidence type="ECO:0000259" key="1">
    <source>
        <dbReference type="PROSITE" id="PS51186"/>
    </source>
</evidence>
<dbReference type="Pfam" id="PF00583">
    <property type="entry name" value="Acetyltransf_1"/>
    <property type="match status" value="1"/>
</dbReference>
<name>A0A444HE71_9FLAO</name>